<evidence type="ECO:0000313" key="2">
    <source>
        <dbReference type="Proteomes" id="UP000294655"/>
    </source>
</evidence>
<evidence type="ECO:0000313" key="1">
    <source>
        <dbReference type="EMBL" id="QBP06430.1"/>
    </source>
</evidence>
<proteinExistence type="predicted"/>
<dbReference type="Proteomes" id="UP000294655">
    <property type="component" value="Segment"/>
</dbReference>
<sequence>MSEFRIRMETKDGQLVQDRKDDVDMFYSGEAYYRYRRLDEKAVQRTLEYDARQKGVRVLSWEAGQFSGIRAIVEWLK</sequence>
<dbReference type="KEGG" id="vg:55614904"/>
<dbReference type="RefSeq" id="YP_009844580.1">
    <property type="nucleotide sequence ID" value="NC_048755.1"/>
</dbReference>
<accession>A0A482IH58</accession>
<reference evidence="1 2" key="1">
    <citation type="submission" date="2019-02" db="EMBL/GenBank/DDBJ databases">
        <authorList>
            <person name="He Y."/>
            <person name="Shi H."/>
            <person name="Li J."/>
            <person name="Sun Y."/>
        </authorList>
    </citation>
    <scope>NUCLEOTIDE SEQUENCE [LARGE SCALE GENOMIC DNA]</scope>
</reference>
<dbReference type="GeneID" id="55614904"/>
<name>A0A482IH58_9CAUD</name>
<organism evidence="1 2">
    <name type="scientific">Stenotrophomonas phage YB07</name>
    <dbReference type="NCBI Taxonomy" id="2555548"/>
    <lineage>
        <taxon>Viruses</taxon>
        <taxon>Duplodnaviria</taxon>
        <taxon>Heunggongvirae</taxon>
        <taxon>Uroviricota</taxon>
        <taxon>Caudoviricetes</taxon>
        <taxon>Menderavirus</taxon>
        <taxon>Menderavirus IMESM1</taxon>
    </lineage>
</organism>
<dbReference type="EMBL" id="MK580972">
    <property type="protein sequence ID" value="QBP06430.1"/>
    <property type="molecule type" value="Genomic_DNA"/>
</dbReference>
<protein>
    <submittedName>
        <fullName evidence="1">Uncharacterized protein</fullName>
    </submittedName>
</protein>